<feature type="transmembrane region" description="Helical" evidence="17">
    <location>
        <begin position="170"/>
        <end position="192"/>
    </location>
</feature>
<dbReference type="GO" id="GO:0008654">
    <property type="term" value="P:phospholipid biosynthetic process"/>
    <property type="evidence" value="ECO:0007669"/>
    <property type="project" value="UniProtKB-KW"/>
</dbReference>
<evidence type="ECO:0000313" key="19">
    <source>
        <dbReference type="EMBL" id="QDO96766.1"/>
    </source>
</evidence>
<dbReference type="Proteomes" id="UP000317496">
    <property type="component" value="Chromosome"/>
</dbReference>
<name>A0A516GZ21_9PROT</name>
<dbReference type="Gene3D" id="1.20.120.1760">
    <property type="match status" value="1"/>
</dbReference>
<evidence type="ECO:0000256" key="12">
    <source>
        <dbReference type="ARBA" id="ARBA00023209"/>
    </source>
</evidence>
<keyword evidence="9 17" id="KW-1133">Transmembrane helix</keyword>
<dbReference type="OrthoDB" id="9777147at2"/>
<evidence type="ECO:0000256" key="17">
    <source>
        <dbReference type="SAM" id="Phobius"/>
    </source>
</evidence>
<dbReference type="RefSeq" id="WP_144067747.1">
    <property type="nucleotide sequence ID" value="NZ_CP041636.1"/>
</dbReference>
<evidence type="ECO:0000313" key="20">
    <source>
        <dbReference type="Proteomes" id="UP000317496"/>
    </source>
</evidence>
<evidence type="ECO:0000256" key="2">
    <source>
        <dbReference type="ARBA" id="ARBA00004127"/>
    </source>
</evidence>
<proteinExistence type="inferred from homology"/>
<feature type="domain" description="CDP-alcohol phosphatidyltransferase C-terminal" evidence="18">
    <location>
        <begin position="207"/>
        <end position="243"/>
    </location>
</feature>
<evidence type="ECO:0000256" key="1">
    <source>
        <dbReference type="ARBA" id="ARBA00000287"/>
    </source>
</evidence>
<feature type="region of interest" description="Disordered" evidence="16">
    <location>
        <begin position="274"/>
        <end position="296"/>
    </location>
</feature>
<dbReference type="PROSITE" id="PS00379">
    <property type="entry name" value="CDP_ALCOHOL_P_TRANSF"/>
    <property type="match status" value="1"/>
</dbReference>
<evidence type="ECO:0000256" key="15">
    <source>
        <dbReference type="RuleBase" id="RU003750"/>
    </source>
</evidence>
<dbReference type="InterPro" id="IPR000462">
    <property type="entry name" value="CDP-OH_P_trans"/>
</dbReference>
<keyword evidence="10" id="KW-0443">Lipid metabolism</keyword>
<evidence type="ECO:0000259" key="18">
    <source>
        <dbReference type="Pfam" id="PF08009"/>
    </source>
</evidence>
<dbReference type="GO" id="GO:0003882">
    <property type="term" value="F:CDP-diacylglycerol-serine O-phosphatidyltransferase activity"/>
    <property type="evidence" value="ECO:0007669"/>
    <property type="project" value="UniProtKB-EC"/>
</dbReference>
<feature type="transmembrane region" description="Helical" evidence="17">
    <location>
        <begin position="204"/>
        <end position="222"/>
    </location>
</feature>
<dbReference type="Pfam" id="PF01066">
    <property type="entry name" value="CDP-OH_P_transf"/>
    <property type="match status" value="1"/>
</dbReference>
<keyword evidence="11 17" id="KW-0472">Membrane</keyword>
<evidence type="ECO:0000256" key="4">
    <source>
        <dbReference type="ARBA" id="ARBA00013174"/>
    </source>
</evidence>
<evidence type="ECO:0000256" key="14">
    <source>
        <dbReference type="ARBA" id="ARBA00032361"/>
    </source>
</evidence>
<feature type="transmembrane region" description="Helical" evidence="17">
    <location>
        <begin position="111"/>
        <end position="128"/>
    </location>
</feature>
<evidence type="ECO:0000256" key="3">
    <source>
        <dbReference type="ARBA" id="ARBA00010441"/>
    </source>
</evidence>
<dbReference type="InterPro" id="IPR050324">
    <property type="entry name" value="CDP-alcohol_PTase-I"/>
</dbReference>
<reference evidence="19 20" key="1">
    <citation type="submission" date="2019-07" db="EMBL/GenBank/DDBJ databases">
        <title>Genome sequencing for Ferrovibrio sp. K5.</title>
        <authorList>
            <person name="Park S.-J."/>
        </authorList>
    </citation>
    <scope>NUCLEOTIDE SEQUENCE [LARGE SCALE GENOMIC DNA]</scope>
    <source>
        <strain evidence="19 20">K5</strain>
    </source>
</reference>
<dbReference type="PANTHER" id="PTHR14269:SF61">
    <property type="entry name" value="CDP-DIACYLGLYCEROL--SERINE O-PHOSPHATIDYLTRANSFERASE"/>
    <property type="match status" value="1"/>
</dbReference>
<evidence type="ECO:0000256" key="5">
    <source>
        <dbReference type="ARBA" id="ARBA00017171"/>
    </source>
</evidence>
<feature type="transmembrane region" description="Helical" evidence="17">
    <location>
        <begin position="82"/>
        <end position="99"/>
    </location>
</feature>
<gene>
    <name evidence="19" type="primary">pssA</name>
    <name evidence="19" type="ORF">FNB15_05495</name>
</gene>
<evidence type="ECO:0000256" key="13">
    <source>
        <dbReference type="ARBA" id="ARBA00023264"/>
    </source>
</evidence>
<dbReference type="NCBIfam" id="TIGR00473">
    <property type="entry name" value="pssA"/>
    <property type="match status" value="1"/>
</dbReference>
<evidence type="ECO:0000256" key="9">
    <source>
        <dbReference type="ARBA" id="ARBA00022989"/>
    </source>
</evidence>
<accession>A0A516GZ21</accession>
<dbReference type="EMBL" id="CP041636">
    <property type="protein sequence ID" value="QDO96766.1"/>
    <property type="molecule type" value="Genomic_DNA"/>
</dbReference>
<evidence type="ECO:0000256" key="8">
    <source>
        <dbReference type="ARBA" id="ARBA00022692"/>
    </source>
</evidence>
<comment type="similarity">
    <text evidence="3 15">Belongs to the CDP-alcohol phosphatidyltransferase class-I family.</text>
</comment>
<dbReference type="InterPro" id="IPR048254">
    <property type="entry name" value="CDP_ALCOHOL_P_TRANSF_CS"/>
</dbReference>
<dbReference type="InterPro" id="IPR004533">
    <property type="entry name" value="CDP-diaglyc--ser_O-PTrfase"/>
</dbReference>
<feature type="transmembrane region" description="Helical" evidence="17">
    <location>
        <begin position="140"/>
        <end position="164"/>
    </location>
</feature>
<dbReference type="GO" id="GO:0016020">
    <property type="term" value="C:membrane"/>
    <property type="evidence" value="ECO:0007669"/>
    <property type="project" value="InterPro"/>
</dbReference>
<sequence>MKPINLKPPHRLGKLPLNTLAPNILTIIALCSGLTAIRFAMLGQFKFAVLAIATAAFFDMLDGRVARLLKGASKFGAELDSLSDFLSFGVAPAMVLYFWTLHDIGQSGNTGWLVVLAYSVCAALRLARFNTALDDDSKPVWTGSFFTGMPAPAAAGLSLLFLIINLELESAFFASSFLNAIWMLFIGGMMISRVPTYSFKRVRVKREYVGVVLLGVGLLVAGLLNQPWYTLAAMEIAYIVSIPFSIKAHDKLKRGDAQAKDMAEAAVASEAVPAEHVAGSESGGEAKPGTTPGILH</sequence>
<dbReference type="PANTHER" id="PTHR14269">
    <property type="entry name" value="CDP-DIACYLGLYCEROL--GLYCEROL-3-PHOSPHATE 3-PHOSPHATIDYLTRANSFERASE-RELATED"/>
    <property type="match status" value="1"/>
</dbReference>
<dbReference type="EC" id="2.7.8.8" evidence="4"/>
<comment type="catalytic activity">
    <reaction evidence="1">
        <text>a CDP-1,2-diacyl-sn-glycerol + L-serine = a 1,2-diacyl-sn-glycero-3-phospho-L-serine + CMP + H(+)</text>
        <dbReference type="Rhea" id="RHEA:16913"/>
        <dbReference type="ChEBI" id="CHEBI:15378"/>
        <dbReference type="ChEBI" id="CHEBI:33384"/>
        <dbReference type="ChEBI" id="CHEBI:57262"/>
        <dbReference type="ChEBI" id="CHEBI:58332"/>
        <dbReference type="ChEBI" id="CHEBI:60377"/>
        <dbReference type="EC" id="2.7.8.8"/>
    </reaction>
</comment>
<keyword evidence="12" id="KW-0594">Phospholipid biosynthesis</keyword>
<protein>
    <recommendedName>
        <fullName evidence="5">CDP-diacylglycerol--serine O-phosphatidyltransferase</fullName>
        <ecNumber evidence="4">2.7.8.8</ecNumber>
    </recommendedName>
    <alternativeName>
        <fullName evidence="14">Phosphatidylserine synthase</fullName>
    </alternativeName>
</protein>
<feature type="transmembrane region" description="Helical" evidence="17">
    <location>
        <begin position="45"/>
        <end position="61"/>
    </location>
</feature>
<keyword evidence="6" id="KW-0444">Lipid biosynthesis</keyword>
<feature type="transmembrane region" description="Helical" evidence="17">
    <location>
        <begin position="20"/>
        <end position="39"/>
    </location>
</feature>
<dbReference type="KEGG" id="fer:FNB15_05495"/>
<organism evidence="19 20">
    <name type="scientific">Ferrovibrio terrae</name>
    <dbReference type="NCBI Taxonomy" id="2594003"/>
    <lineage>
        <taxon>Bacteria</taxon>
        <taxon>Pseudomonadati</taxon>
        <taxon>Pseudomonadota</taxon>
        <taxon>Alphaproteobacteria</taxon>
        <taxon>Rhodospirillales</taxon>
        <taxon>Rhodospirillaceae</taxon>
        <taxon>Ferrovibrio</taxon>
    </lineage>
</organism>
<dbReference type="InterPro" id="IPR012616">
    <property type="entry name" value="CDP-OH_P_trans_C"/>
</dbReference>
<evidence type="ECO:0000256" key="11">
    <source>
        <dbReference type="ARBA" id="ARBA00023136"/>
    </source>
</evidence>
<dbReference type="InterPro" id="IPR043130">
    <property type="entry name" value="CDP-OH_PTrfase_TM_dom"/>
</dbReference>
<keyword evidence="20" id="KW-1185">Reference proteome</keyword>
<dbReference type="Pfam" id="PF08009">
    <property type="entry name" value="CDP-OH_P_tran_2"/>
    <property type="match status" value="1"/>
</dbReference>
<dbReference type="GO" id="GO:0012505">
    <property type="term" value="C:endomembrane system"/>
    <property type="evidence" value="ECO:0007669"/>
    <property type="project" value="UniProtKB-SubCell"/>
</dbReference>
<dbReference type="AlphaFoldDB" id="A0A516GZ21"/>
<keyword evidence="7 15" id="KW-0808">Transferase</keyword>
<keyword evidence="8 17" id="KW-0812">Transmembrane</keyword>
<evidence type="ECO:0000256" key="10">
    <source>
        <dbReference type="ARBA" id="ARBA00023098"/>
    </source>
</evidence>
<comment type="subcellular location">
    <subcellularLocation>
        <location evidence="2">Endomembrane system</location>
        <topology evidence="2">Multi-pass membrane protein</topology>
    </subcellularLocation>
</comment>
<keyword evidence="13" id="KW-1208">Phospholipid metabolism</keyword>
<evidence type="ECO:0000256" key="16">
    <source>
        <dbReference type="SAM" id="MobiDB-lite"/>
    </source>
</evidence>
<evidence type="ECO:0000256" key="6">
    <source>
        <dbReference type="ARBA" id="ARBA00022516"/>
    </source>
</evidence>
<evidence type="ECO:0000256" key="7">
    <source>
        <dbReference type="ARBA" id="ARBA00022679"/>
    </source>
</evidence>